<protein>
    <recommendedName>
        <fullName evidence="2">Hedgehog/Intein (Hint) domain-containing protein</fullName>
    </recommendedName>
</protein>
<evidence type="ECO:0000259" key="2">
    <source>
        <dbReference type="Pfam" id="PF13403"/>
    </source>
</evidence>
<sequence>MGLSFTAQDNQFATATGRNIGAGPDRSNFDAPPGSATSGLVITASDDDPDPRLFEVGDSYSLSWTGPDGPVTLANASVIRSDDVGSGGAIVFEGYDQTGALTQLVWAPEVDLAGWYAANSAGGAQPQFFTTDQNPAYTHEFICFDAAARIDTPRGLVPAGALSVGQTVRTWDGPPRPIRWIGRRRASIAPRHAPIRFAPGSIGNFGALKLSPQHRVLIRDPRAELQHGSAEVLVPARALVDGRRIRQVPRRQVTYVHLLLDRHAIVLAEGAPCESLLPGGREAQMLPPPDRAAIRRVTDGDPMPACRPVLTGAEARALLDRAPLPAGF</sequence>
<dbReference type="RefSeq" id="WP_058860575.1">
    <property type="nucleotide sequence ID" value="NZ_LPXO01000001.1"/>
</dbReference>
<dbReference type="STRING" id="1685382.AVJ23_02625"/>
<feature type="region of interest" description="Disordered" evidence="1">
    <location>
        <begin position="15"/>
        <end position="38"/>
    </location>
</feature>
<dbReference type="EMBL" id="LPXO01000001">
    <property type="protein sequence ID" value="KUF12631.1"/>
    <property type="molecule type" value="Genomic_DNA"/>
</dbReference>
<feature type="domain" description="Hedgehog/Intein (Hint)" evidence="2">
    <location>
        <begin position="142"/>
        <end position="279"/>
    </location>
</feature>
<dbReference type="Proteomes" id="UP000054396">
    <property type="component" value="Unassembled WGS sequence"/>
</dbReference>
<evidence type="ECO:0000313" key="4">
    <source>
        <dbReference type="Proteomes" id="UP000054396"/>
    </source>
</evidence>
<reference evidence="3 4" key="1">
    <citation type="submission" date="2015-12" db="EMBL/GenBank/DDBJ databases">
        <authorList>
            <person name="Shamseldin A."/>
            <person name="Moawad H."/>
            <person name="Abd El-Rahim W.M."/>
            <person name="Sadowsky M.J."/>
        </authorList>
    </citation>
    <scope>NUCLEOTIDE SEQUENCE [LARGE SCALE GENOMIC DNA]</scope>
    <source>
        <strain evidence="3 4">SJ5A-1</strain>
    </source>
</reference>
<dbReference type="SUPFAM" id="SSF51294">
    <property type="entry name" value="Hedgehog/intein (Hint) domain"/>
    <property type="match status" value="1"/>
</dbReference>
<accession>A0A0W7WQ26</accession>
<dbReference type="InterPro" id="IPR036844">
    <property type="entry name" value="Hint_dom_sf"/>
</dbReference>
<keyword evidence="4" id="KW-1185">Reference proteome</keyword>
<dbReference type="InterPro" id="IPR028992">
    <property type="entry name" value="Hedgehog/Intein_dom"/>
</dbReference>
<dbReference type="AlphaFoldDB" id="A0A0W7WQ26"/>
<evidence type="ECO:0000256" key="1">
    <source>
        <dbReference type="SAM" id="MobiDB-lite"/>
    </source>
</evidence>
<evidence type="ECO:0000313" key="3">
    <source>
        <dbReference type="EMBL" id="KUF12631.1"/>
    </source>
</evidence>
<dbReference type="OrthoDB" id="6305173at2"/>
<dbReference type="Pfam" id="PF13403">
    <property type="entry name" value="Hint_2"/>
    <property type="match status" value="1"/>
</dbReference>
<organism evidence="3 4">
    <name type="scientific">Pseudoponticoccus marisrubri</name>
    <dbReference type="NCBI Taxonomy" id="1685382"/>
    <lineage>
        <taxon>Bacteria</taxon>
        <taxon>Pseudomonadati</taxon>
        <taxon>Pseudomonadota</taxon>
        <taxon>Alphaproteobacteria</taxon>
        <taxon>Rhodobacterales</taxon>
        <taxon>Roseobacteraceae</taxon>
        <taxon>Pseudoponticoccus</taxon>
    </lineage>
</organism>
<comment type="caution">
    <text evidence="3">The sequence shown here is derived from an EMBL/GenBank/DDBJ whole genome shotgun (WGS) entry which is preliminary data.</text>
</comment>
<name>A0A0W7WQ26_9RHOB</name>
<gene>
    <name evidence="3" type="ORF">AVJ23_02625</name>
</gene>
<proteinExistence type="predicted"/>